<evidence type="ECO:0000313" key="8">
    <source>
        <dbReference type="Proteomes" id="UP000613208"/>
    </source>
</evidence>
<dbReference type="AlphaFoldDB" id="A0A916Q4V9"/>
<dbReference type="Pfam" id="PF06146">
    <property type="entry name" value="PsiE"/>
    <property type="match status" value="1"/>
</dbReference>
<proteinExistence type="predicted"/>
<evidence type="ECO:0000256" key="4">
    <source>
        <dbReference type="ARBA" id="ARBA00022989"/>
    </source>
</evidence>
<evidence type="ECO:0000313" key="7">
    <source>
        <dbReference type="EMBL" id="GFO84454.1"/>
    </source>
</evidence>
<sequence length="213" mass="24458">MRQYLKNEVFKISKWVELILSAIITIAVIGGTIWLVRDLIQLMMEHPGTDEIYRFVGVAFNLVICIEFIKMLCKHTPDTLVEVLMFAIARQMIVEHTTPLENLLGILAIAILFAIRKFLFGEFDDVDKTIFLPSQKIADINQLIHVGIPEEFQGETLEDLMEEYVEKGERGFQVGQCYFFLGGALRVEKVINGRIAEIEVIRDRSVPFMPKEH</sequence>
<organism evidence="7 8">
    <name type="scientific">Anaerostipes butyraticus</name>
    <dbReference type="NCBI Taxonomy" id="645466"/>
    <lineage>
        <taxon>Bacteria</taxon>
        <taxon>Bacillati</taxon>
        <taxon>Bacillota</taxon>
        <taxon>Clostridia</taxon>
        <taxon>Lachnospirales</taxon>
        <taxon>Lachnospiraceae</taxon>
        <taxon>Anaerostipes</taxon>
    </lineage>
</organism>
<feature type="transmembrane region" description="Helical" evidence="6">
    <location>
        <begin position="12"/>
        <end position="36"/>
    </location>
</feature>
<keyword evidence="8" id="KW-1185">Reference proteome</keyword>
<feature type="transmembrane region" description="Helical" evidence="6">
    <location>
        <begin position="52"/>
        <end position="69"/>
    </location>
</feature>
<feature type="transmembrane region" description="Helical" evidence="6">
    <location>
        <begin position="100"/>
        <end position="119"/>
    </location>
</feature>
<evidence type="ECO:0000256" key="6">
    <source>
        <dbReference type="SAM" id="Phobius"/>
    </source>
</evidence>
<evidence type="ECO:0008006" key="9">
    <source>
        <dbReference type="Google" id="ProtNLM"/>
    </source>
</evidence>
<comment type="subcellular location">
    <subcellularLocation>
        <location evidence="1">Cell membrane</location>
        <topology evidence="1">Multi-pass membrane protein</topology>
    </subcellularLocation>
</comment>
<name>A0A916Q4V9_9FIRM</name>
<dbReference type="EMBL" id="BLYI01000023">
    <property type="protein sequence ID" value="GFO84454.1"/>
    <property type="molecule type" value="Genomic_DNA"/>
</dbReference>
<accession>A0A916Q4V9</accession>
<dbReference type="InterPro" id="IPR020948">
    <property type="entry name" value="P_starv_induced_PsiE-like"/>
</dbReference>
<protein>
    <recommendedName>
        <fullName evidence="9">Transporter</fullName>
    </recommendedName>
</protein>
<keyword evidence="5 6" id="KW-0472">Membrane</keyword>
<evidence type="ECO:0000256" key="2">
    <source>
        <dbReference type="ARBA" id="ARBA00022475"/>
    </source>
</evidence>
<dbReference type="Proteomes" id="UP000613208">
    <property type="component" value="Unassembled WGS sequence"/>
</dbReference>
<gene>
    <name evidence="7" type="ORF">ANBU17_08010</name>
</gene>
<evidence type="ECO:0000256" key="3">
    <source>
        <dbReference type="ARBA" id="ARBA00022692"/>
    </source>
</evidence>
<dbReference type="GO" id="GO:0005886">
    <property type="term" value="C:plasma membrane"/>
    <property type="evidence" value="ECO:0007669"/>
    <property type="project" value="UniProtKB-SubCell"/>
</dbReference>
<dbReference type="RefSeq" id="WP_201310198.1">
    <property type="nucleotide sequence ID" value="NZ_BLYI01000023.1"/>
</dbReference>
<evidence type="ECO:0000256" key="1">
    <source>
        <dbReference type="ARBA" id="ARBA00004651"/>
    </source>
</evidence>
<comment type="caution">
    <text evidence="7">The sequence shown here is derived from an EMBL/GenBank/DDBJ whole genome shotgun (WGS) entry which is preliminary data.</text>
</comment>
<keyword evidence="2" id="KW-1003">Cell membrane</keyword>
<evidence type="ECO:0000256" key="5">
    <source>
        <dbReference type="ARBA" id="ARBA00023136"/>
    </source>
</evidence>
<keyword evidence="3 6" id="KW-0812">Transmembrane</keyword>
<reference evidence="7" key="1">
    <citation type="submission" date="2020-06" db="EMBL/GenBank/DDBJ databases">
        <title>Characterization of fructooligosaccharide metabolism and fructooligosaccharide-degrading enzymes in human commensal butyrate producers.</title>
        <authorList>
            <person name="Tanno H."/>
            <person name="Fujii T."/>
            <person name="Hirano K."/>
            <person name="Maeno S."/>
            <person name="Tonozuka T."/>
            <person name="Sakamoto M."/>
            <person name="Ohkuma M."/>
            <person name="Tochio T."/>
            <person name="Endo A."/>
        </authorList>
    </citation>
    <scope>NUCLEOTIDE SEQUENCE</scope>
    <source>
        <strain evidence="7">JCM 17466</strain>
    </source>
</reference>
<keyword evidence="4 6" id="KW-1133">Transmembrane helix</keyword>